<feature type="domain" description="DUF3899" evidence="2">
    <location>
        <begin position="38"/>
        <end position="120"/>
    </location>
</feature>
<name>A0A6A8DQ70_9BACI</name>
<protein>
    <submittedName>
        <fullName evidence="3">DUF3899 domain-containing protein</fullName>
    </submittedName>
</protein>
<feature type="transmembrane region" description="Helical" evidence="1">
    <location>
        <begin position="100"/>
        <end position="123"/>
    </location>
</feature>
<dbReference type="Proteomes" id="UP000799092">
    <property type="component" value="Unassembled WGS sequence"/>
</dbReference>
<evidence type="ECO:0000256" key="1">
    <source>
        <dbReference type="SAM" id="Phobius"/>
    </source>
</evidence>
<dbReference type="EMBL" id="WJNG01000009">
    <property type="protein sequence ID" value="MRH43382.1"/>
    <property type="molecule type" value="Genomic_DNA"/>
</dbReference>
<comment type="caution">
    <text evidence="3">The sequence shown here is derived from an EMBL/GenBank/DDBJ whole genome shotgun (WGS) entry which is preliminary data.</text>
</comment>
<reference evidence="3" key="1">
    <citation type="submission" date="2019-11" db="EMBL/GenBank/DDBJ databases">
        <authorList>
            <person name="Li J."/>
        </authorList>
    </citation>
    <scope>NUCLEOTIDE SEQUENCE</scope>
    <source>
        <strain evidence="3">B6B</strain>
    </source>
</reference>
<accession>A0A6A8DQ70</accession>
<feature type="transmembrane region" description="Helical" evidence="1">
    <location>
        <begin position="12"/>
        <end position="30"/>
    </location>
</feature>
<keyword evidence="1" id="KW-0812">Transmembrane</keyword>
<evidence type="ECO:0000313" key="4">
    <source>
        <dbReference type="Proteomes" id="UP000799092"/>
    </source>
</evidence>
<dbReference type="InterPro" id="IPR025007">
    <property type="entry name" value="DUF3899"/>
</dbReference>
<keyword evidence="4" id="KW-1185">Reference proteome</keyword>
<dbReference type="Pfam" id="PF13038">
    <property type="entry name" value="DUF3899"/>
    <property type="match status" value="1"/>
</dbReference>
<evidence type="ECO:0000313" key="3">
    <source>
        <dbReference type="EMBL" id="MRH43382.1"/>
    </source>
</evidence>
<dbReference type="AlphaFoldDB" id="A0A6A8DQ70"/>
<keyword evidence="1" id="KW-1133">Transmembrane helix</keyword>
<organism evidence="3 4">
    <name type="scientific">Aquibacillus halophilus</name>
    <dbReference type="NCBI Taxonomy" id="930132"/>
    <lineage>
        <taxon>Bacteria</taxon>
        <taxon>Bacillati</taxon>
        <taxon>Bacillota</taxon>
        <taxon>Bacilli</taxon>
        <taxon>Bacillales</taxon>
        <taxon>Bacillaceae</taxon>
        <taxon>Aquibacillus</taxon>
    </lineage>
</organism>
<dbReference type="OrthoDB" id="2989943at2"/>
<gene>
    <name evidence="3" type="ORF">GH741_11900</name>
</gene>
<keyword evidence="1" id="KW-0472">Membrane</keyword>
<proteinExistence type="predicted"/>
<evidence type="ECO:0000259" key="2">
    <source>
        <dbReference type="Pfam" id="PF13038"/>
    </source>
</evidence>
<sequence>MCLLKVIKNRWLFLLINIFLSLMIFLFSAPDLNLHHYINVIFYISFSYLVVWLLSYIIKGRFFDGVVYGFRRFGGRITNKDLLDEWADKPNPSDRISTSFLALILFQGLVLTLVMISLLFFYYM</sequence>
<feature type="transmembrane region" description="Helical" evidence="1">
    <location>
        <begin position="36"/>
        <end position="58"/>
    </location>
</feature>